<dbReference type="GO" id="GO:0009225">
    <property type="term" value="P:nucleotide-sugar metabolic process"/>
    <property type="evidence" value="ECO:0007669"/>
    <property type="project" value="TreeGrafter"/>
</dbReference>
<dbReference type="Proteomes" id="UP001501920">
    <property type="component" value="Chromosome 18"/>
</dbReference>
<dbReference type="GO" id="GO:0006282">
    <property type="term" value="P:regulation of DNA repair"/>
    <property type="evidence" value="ECO:0007669"/>
    <property type="project" value="InterPro"/>
</dbReference>
<dbReference type="GO" id="GO:0004649">
    <property type="term" value="F:poly(ADP-ribose) glycohydrolase activity"/>
    <property type="evidence" value="ECO:0007669"/>
    <property type="project" value="UniProtKB-EC"/>
</dbReference>
<evidence type="ECO:0000256" key="1">
    <source>
        <dbReference type="ARBA" id="ARBA00009545"/>
    </source>
</evidence>
<dbReference type="AlphaFoldDB" id="A0A3B4EJY6"/>
<proteinExistence type="inferred from homology"/>
<feature type="active site" evidence="4">
    <location>
        <position position="384"/>
    </location>
</feature>
<feature type="active site" evidence="4">
    <location>
        <position position="402"/>
    </location>
</feature>
<evidence type="ECO:0000313" key="9">
    <source>
        <dbReference type="Proteomes" id="UP001501920"/>
    </source>
</evidence>
<dbReference type="Pfam" id="PF05028">
    <property type="entry name" value="PARG_cat_C"/>
    <property type="match status" value="1"/>
</dbReference>
<dbReference type="InterPro" id="IPR048362">
    <property type="entry name" value="PARG_helical"/>
</dbReference>
<feature type="region of interest" description="Disordered" evidence="5">
    <location>
        <begin position="49"/>
        <end position="118"/>
    </location>
</feature>
<protein>
    <recommendedName>
        <fullName evidence="2">poly(ADP-ribose) glycohydrolase</fullName>
        <ecNumber evidence="2">3.2.1.143</ecNumber>
    </recommendedName>
</protein>
<dbReference type="EC" id="3.2.1.143" evidence="2"/>
<feature type="compositionally biased region" description="Polar residues" evidence="5">
    <location>
        <begin position="92"/>
        <end position="101"/>
    </location>
</feature>
<reference evidence="8 9" key="1">
    <citation type="submission" date="2020-10" db="EMBL/GenBank/DDBJ databases">
        <title>Pygocentrus nattereri (red-bellied piranha) genome, fPygNat1, primary haplotype.</title>
        <authorList>
            <person name="Myers G."/>
            <person name="Meyer A."/>
            <person name="Karagic N."/>
            <person name="Pippel M."/>
            <person name="Winkler S."/>
            <person name="Tracey A."/>
            <person name="Wood J."/>
            <person name="Formenti G."/>
            <person name="Howe K."/>
            <person name="Fedrigo O."/>
            <person name="Jarvis E.D."/>
        </authorList>
    </citation>
    <scope>NUCLEOTIDE SEQUENCE [LARGE SCALE GENOMIC DNA]</scope>
</reference>
<evidence type="ECO:0000259" key="7">
    <source>
        <dbReference type="Pfam" id="PF20811"/>
    </source>
</evidence>
<feature type="domain" description="PARG helical" evidence="7">
    <location>
        <begin position="226"/>
        <end position="344"/>
    </location>
</feature>
<evidence type="ECO:0000259" key="6">
    <source>
        <dbReference type="Pfam" id="PF05028"/>
    </source>
</evidence>
<accession>A0A3B4EJY6</accession>
<dbReference type="GO" id="GO:0005975">
    <property type="term" value="P:carbohydrate metabolic process"/>
    <property type="evidence" value="ECO:0007669"/>
    <property type="project" value="InterPro"/>
</dbReference>
<dbReference type="GO" id="GO:1990966">
    <property type="term" value="P:ATP generation from poly-ADP-D-ribose"/>
    <property type="evidence" value="ECO:0007669"/>
    <property type="project" value="TreeGrafter"/>
</dbReference>
<evidence type="ECO:0000256" key="3">
    <source>
        <dbReference type="ARBA" id="ARBA00022801"/>
    </source>
</evidence>
<evidence type="ECO:0000256" key="5">
    <source>
        <dbReference type="SAM" id="MobiDB-lite"/>
    </source>
</evidence>
<feature type="active site" evidence="4">
    <location>
        <position position="403"/>
    </location>
</feature>
<reference evidence="8" key="3">
    <citation type="submission" date="2025-09" db="UniProtKB">
        <authorList>
            <consortium name="Ensembl"/>
        </authorList>
    </citation>
    <scope>IDENTIFICATION</scope>
</reference>
<name>A0A3B4EJY6_PYGNA</name>
<organism evidence="8 9">
    <name type="scientific">Pygocentrus nattereri</name>
    <name type="common">Red-bellied piranha</name>
    <dbReference type="NCBI Taxonomy" id="42514"/>
    <lineage>
        <taxon>Eukaryota</taxon>
        <taxon>Metazoa</taxon>
        <taxon>Chordata</taxon>
        <taxon>Craniata</taxon>
        <taxon>Vertebrata</taxon>
        <taxon>Euteleostomi</taxon>
        <taxon>Actinopterygii</taxon>
        <taxon>Neopterygii</taxon>
        <taxon>Teleostei</taxon>
        <taxon>Ostariophysi</taxon>
        <taxon>Characiformes</taxon>
        <taxon>Characoidei</taxon>
        <taxon>Pygocentrus</taxon>
    </lineage>
</organism>
<sequence length="610" mass="69620">MLLTSSPVTVPRRLSRRVHTLSLNLFFQQGWLREMPFTFLKIGRSKNEQMAQRNNSSQMSECLNHMDSAGEGGEGSGRRPPQEPSTKRRHSQSSSAENTSFDFGENQEDTYPIGRLKKDPDCHMQLDSLSGGPHHTVLIDTKEFYDRKLTPYKGQHVWDSNHVKLPPGLPKSNAEARWRAVQRALHNLTMSKPSVGDVEMAIKSYNHSHQMQWPFDSLYTYFKCLNKKEKNFSSVISKMASLALQLPDLIKHPIPMLKQHRSHAITMSQVQISCLLANAFFCTFPHRNATKPGSEYSNYPTINFSSLFGNTCKRKTEKLRCLFHYFSTVTEEGTKPDGLVTFERICIPLNELPTWKEQQETLSNLHVTANGTIEKEGSGMLQVDFASKFVGGGVLGRGLVQEEIRFLLSPELIVARLFTEKLAENECLKITGVQTYSVCSGYSDSFEWLCPHKDDTERDEWKRRYCQIVALDALSFKDPREQYTEQNLKRELNKAYVGFRGDPNIPSDYTPAIATGNWGCGAFNGDPRLKALIQMMAAAVAKRDLAFFTFRNKNQAQELQKMHKLLKAHQVTVGQLYLLLKKYCDDYSHYQHKKNVFEFVREMASPSSQL</sequence>
<keyword evidence="3" id="KW-0378">Hydrolase</keyword>
<dbReference type="InterPro" id="IPR007724">
    <property type="entry name" value="Poly_GlycHdrlase"/>
</dbReference>
<dbReference type="GO" id="GO:0005737">
    <property type="term" value="C:cytoplasm"/>
    <property type="evidence" value="ECO:0007669"/>
    <property type="project" value="TreeGrafter"/>
</dbReference>
<dbReference type="PANTHER" id="PTHR12837:SF8">
    <property type="entry name" value="POLY(ADP-RIBOSE) GLYCOHYDROLASE"/>
    <property type="match status" value="1"/>
</dbReference>
<keyword evidence="9" id="KW-1185">Reference proteome</keyword>
<reference evidence="8" key="2">
    <citation type="submission" date="2025-08" db="UniProtKB">
        <authorList>
            <consortium name="Ensembl"/>
        </authorList>
    </citation>
    <scope>IDENTIFICATION</scope>
</reference>
<evidence type="ECO:0000256" key="4">
    <source>
        <dbReference type="PIRSR" id="PIRSR607724-1"/>
    </source>
</evidence>
<feature type="domain" description="PARG catalytic Macro" evidence="6">
    <location>
        <begin position="353"/>
        <end position="555"/>
    </location>
</feature>
<dbReference type="OMA" id="FVKCIPK"/>
<comment type="similarity">
    <text evidence="1">Belongs to the poly(ADP-ribose) glycohydrolase family.</text>
</comment>
<dbReference type="STRING" id="42514.ENSPNAP00000035521"/>
<dbReference type="InterPro" id="IPR046372">
    <property type="entry name" value="PARG_cat_C"/>
</dbReference>
<feature type="compositionally biased region" description="Polar residues" evidence="5">
    <location>
        <begin position="49"/>
        <end position="61"/>
    </location>
</feature>
<dbReference type="Pfam" id="PF20811">
    <property type="entry name" value="PARG_cat_N"/>
    <property type="match status" value="1"/>
</dbReference>
<dbReference type="PANTHER" id="PTHR12837">
    <property type="entry name" value="POLY ADP-RIBOSE GLYCOHYDROLASE"/>
    <property type="match status" value="1"/>
</dbReference>
<evidence type="ECO:0000256" key="2">
    <source>
        <dbReference type="ARBA" id="ARBA00012255"/>
    </source>
</evidence>
<evidence type="ECO:0000313" key="8">
    <source>
        <dbReference type="Ensembl" id="ENSPNAP00000035521.2"/>
    </source>
</evidence>
<dbReference type="Ensembl" id="ENSPNAT00000028666.2">
    <property type="protein sequence ID" value="ENSPNAP00000035521.2"/>
    <property type="gene ID" value="ENSPNAG00000003932.2"/>
</dbReference>
<dbReference type="GeneTree" id="ENSGT00390000003652"/>
<dbReference type="GO" id="GO:0005634">
    <property type="term" value="C:nucleus"/>
    <property type="evidence" value="ECO:0007669"/>
    <property type="project" value="TreeGrafter"/>
</dbReference>